<organism evidence="2 3">
    <name type="scientific">Ignelater luminosus</name>
    <name type="common">Cucubano</name>
    <name type="synonym">Pyrophorus luminosus</name>
    <dbReference type="NCBI Taxonomy" id="2038154"/>
    <lineage>
        <taxon>Eukaryota</taxon>
        <taxon>Metazoa</taxon>
        <taxon>Ecdysozoa</taxon>
        <taxon>Arthropoda</taxon>
        <taxon>Hexapoda</taxon>
        <taxon>Insecta</taxon>
        <taxon>Pterygota</taxon>
        <taxon>Neoptera</taxon>
        <taxon>Endopterygota</taxon>
        <taxon>Coleoptera</taxon>
        <taxon>Polyphaga</taxon>
        <taxon>Elateriformia</taxon>
        <taxon>Elateroidea</taxon>
        <taxon>Elateridae</taxon>
        <taxon>Agrypninae</taxon>
        <taxon>Pyrophorini</taxon>
        <taxon>Ignelater</taxon>
    </lineage>
</organism>
<name>A0A8K0DNN7_IGNLU</name>
<dbReference type="OrthoDB" id="4951847at2759"/>
<dbReference type="Proteomes" id="UP000801492">
    <property type="component" value="Unassembled WGS sequence"/>
</dbReference>
<reference evidence="2" key="1">
    <citation type="submission" date="2019-08" db="EMBL/GenBank/DDBJ databases">
        <title>The genome of the North American firefly Photinus pyralis.</title>
        <authorList>
            <consortium name="Photinus pyralis genome working group"/>
            <person name="Fallon T.R."/>
            <person name="Sander Lower S.E."/>
            <person name="Weng J.-K."/>
        </authorList>
    </citation>
    <scope>NUCLEOTIDE SEQUENCE</scope>
    <source>
        <strain evidence="2">TRF0915ILg1</strain>
        <tissue evidence="2">Whole body</tissue>
    </source>
</reference>
<comment type="caution">
    <text evidence="2">The sequence shown here is derived from an EMBL/GenBank/DDBJ whole genome shotgun (WGS) entry which is preliminary data.</text>
</comment>
<gene>
    <name evidence="2" type="ORF">ILUMI_02480</name>
</gene>
<protein>
    <recommendedName>
        <fullName evidence="1">HAT C-terminal dimerisation domain-containing protein</fullName>
    </recommendedName>
</protein>
<proteinExistence type="predicted"/>
<evidence type="ECO:0000259" key="1">
    <source>
        <dbReference type="Pfam" id="PF05699"/>
    </source>
</evidence>
<evidence type="ECO:0000313" key="3">
    <source>
        <dbReference type="Proteomes" id="UP000801492"/>
    </source>
</evidence>
<keyword evidence="3" id="KW-1185">Reference proteome</keyword>
<dbReference type="SUPFAM" id="SSF53098">
    <property type="entry name" value="Ribonuclease H-like"/>
    <property type="match status" value="1"/>
</dbReference>
<sequence>MAMHATRMTISTEEHHHRRQYVAEQIEAVFTDISINKVIAWCTDNAANMKSVGFALGKKWTTLLESDKCRINEVTEAFTEIEIVFKEELSLSDLSSSEQDKMLEAVQARRKMCKHLSTGEIAQGLQYIHSLAKHLSNVDENKVLENLANFRSNSGFWEMQFVQDSAINPNISPVTFWKGICTEFPLRFVAEEVLTIPATSAATERSFSSYGNIHTKKRNCCATANKIKIVTNNDKSLDFFGYKGNDKLLGDATDTTESTVTLGLEEKSMATNQSEPGFSG</sequence>
<dbReference type="InterPro" id="IPR012337">
    <property type="entry name" value="RNaseH-like_sf"/>
</dbReference>
<feature type="domain" description="HAT C-terminal dimerisation" evidence="1">
    <location>
        <begin position="168"/>
        <end position="225"/>
    </location>
</feature>
<dbReference type="EMBL" id="VTPC01000956">
    <property type="protein sequence ID" value="KAF2903685.1"/>
    <property type="molecule type" value="Genomic_DNA"/>
</dbReference>
<dbReference type="InterPro" id="IPR008906">
    <property type="entry name" value="HATC_C_dom"/>
</dbReference>
<dbReference type="Pfam" id="PF05699">
    <property type="entry name" value="Dimer_Tnp_hAT"/>
    <property type="match status" value="1"/>
</dbReference>
<accession>A0A8K0DNN7</accession>
<dbReference type="GO" id="GO:0046983">
    <property type="term" value="F:protein dimerization activity"/>
    <property type="evidence" value="ECO:0007669"/>
    <property type="project" value="InterPro"/>
</dbReference>
<evidence type="ECO:0000313" key="2">
    <source>
        <dbReference type="EMBL" id="KAF2903685.1"/>
    </source>
</evidence>
<dbReference type="AlphaFoldDB" id="A0A8K0DNN7"/>